<dbReference type="InterPro" id="IPR006664">
    <property type="entry name" value="OMP_bac"/>
</dbReference>
<feature type="chain" id="PRO_5010334987" description="OmpA-like domain-containing protein" evidence="5">
    <location>
        <begin position="24"/>
        <end position="922"/>
    </location>
</feature>
<dbReference type="SUPFAM" id="SSF103088">
    <property type="entry name" value="OmpA-like"/>
    <property type="match status" value="1"/>
</dbReference>
<proteinExistence type="predicted"/>
<comment type="subcellular location">
    <subcellularLocation>
        <location evidence="1">Cell outer membrane</location>
    </subcellularLocation>
</comment>
<dbReference type="PANTHER" id="PTHR30329">
    <property type="entry name" value="STATOR ELEMENT OF FLAGELLAR MOTOR COMPLEX"/>
    <property type="match status" value="1"/>
</dbReference>
<organism evidence="7 8">
    <name type="scientific">Flammeovirga pacifica</name>
    <dbReference type="NCBI Taxonomy" id="915059"/>
    <lineage>
        <taxon>Bacteria</taxon>
        <taxon>Pseudomonadati</taxon>
        <taxon>Bacteroidota</taxon>
        <taxon>Cytophagia</taxon>
        <taxon>Cytophagales</taxon>
        <taxon>Flammeovirgaceae</taxon>
        <taxon>Flammeovirga</taxon>
    </lineage>
</organism>
<dbReference type="Pfam" id="PF07676">
    <property type="entry name" value="PD40"/>
    <property type="match status" value="3"/>
</dbReference>
<dbReference type="PRINTS" id="PR01021">
    <property type="entry name" value="OMPADOMAIN"/>
</dbReference>
<dbReference type="InterPro" id="IPR006665">
    <property type="entry name" value="OmpA-like"/>
</dbReference>
<dbReference type="CDD" id="cd07185">
    <property type="entry name" value="OmpA_C-like"/>
    <property type="match status" value="1"/>
</dbReference>
<keyword evidence="3" id="KW-0998">Cell outer membrane</keyword>
<dbReference type="Proteomes" id="UP000179797">
    <property type="component" value="Unassembled WGS sequence"/>
</dbReference>
<evidence type="ECO:0000256" key="3">
    <source>
        <dbReference type="ARBA" id="ARBA00023237"/>
    </source>
</evidence>
<dbReference type="RefSeq" id="WP_044228191.1">
    <property type="nucleotide sequence ID" value="NZ_JRYR02000001.1"/>
</dbReference>
<dbReference type="GO" id="GO:0009279">
    <property type="term" value="C:cell outer membrane"/>
    <property type="evidence" value="ECO:0007669"/>
    <property type="project" value="UniProtKB-SubCell"/>
</dbReference>
<dbReference type="PANTHER" id="PTHR30329:SF21">
    <property type="entry name" value="LIPOPROTEIN YIAD-RELATED"/>
    <property type="match status" value="1"/>
</dbReference>
<keyword evidence="8" id="KW-1185">Reference proteome</keyword>
<dbReference type="Gene3D" id="2.120.10.30">
    <property type="entry name" value="TolB, C-terminal domain"/>
    <property type="match status" value="1"/>
</dbReference>
<dbReference type="Gene3D" id="3.30.1330.60">
    <property type="entry name" value="OmpA-like domain"/>
    <property type="match status" value="2"/>
</dbReference>
<dbReference type="InterPro" id="IPR036737">
    <property type="entry name" value="OmpA-like_sf"/>
</dbReference>
<dbReference type="PROSITE" id="PS51123">
    <property type="entry name" value="OMPA_2"/>
    <property type="match status" value="1"/>
</dbReference>
<dbReference type="Gene3D" id="1.25.40.10">
    <property type="entry name" value="Tetratricopeptide repeat domain"/>
    <property type="match status" value="1"/>
</dbReference>
<feature type="domain" description="OmpA-like" evidence="6">
    <location>
        <begin position="803"/>
        <end position="919"/>
    </location>
</feature>
<gene>
    <name evidence="7" type="ORF">NH26_15485</name>
</gene>
<dbReference type="AlphaFoldDB" id="A0A1S1Z3B8"/>
<evidence type="ECO:0000256" key="1">
    <source>
        <dbReference type="ARBA" id="ARBA00004442"/>
    </source>
</evidence>
<dbReference type="InterPro" id="IPR011990">
    <property type="entry name" value="TPR-like_helical_dom_sf"/>
</dbReference>
<evidence type="ECO:0000259" key="6">
    <source>
        <dbReference type="PROSITE" id="PS51123"/>
    </source>
</evidence>
<dbReference type="InterPro" id="IPR011042">
    <property type="entry name" value="6-blade_b-propeller_TolB-like"/>
</dbReference>
<accession>A0A1S1Z3B8</accession>
<evidence type="ECO:0000313" key="8">
    <source>
        <dbReference type="Proteomes" id="UP000179797"/>
    </source>
</evidence>
<dbReference type="InterPro" id="IPR050330">
    <property type="entry name" value="Bact_OuterMem_StrucFunc"/>
</dbReference>
<keyword evidence="2 4" id="KW-0472">Membrane</keyword>
<dbReference type="EMBL" id="JRYR02000001">
    <property type="protein sequence ID" value="OHX67653.1"/>
    <property type="molecule type" value="Genomic_DNA"/>
</dbReference>
<dbReference type="InterPro" id="IPR011659">
    <property type="entry name" value="WD40"/>
</dbReference>
<dbReference type="SUPFAM" id="SSF82171">
    <property type="entry name" value="DPP6 N-terminal domain-like"/>
    <property type="match status" value="1"/>
</dbReference>
<dbReference type="SUPFAM" id="SSF48452">
    <property type="entry name" value="TPR-like"/>
    <property type="match status" value="1"/>
</dbReference>
<evidence type="ECO:0000256" key="4">
    <source>
        <dbReference type="PROSITE-ProRule" id="PRU00473"/>
    </source>
</evidence>
<dbReference type="OrthoDB" id="1488841at2"/>
<dbReference type="STRING" id="915059.NH26_15485"/>
<feature type="signal peptide" evidence="5">
    <location>
        <begin position="1"/>
        <end position="23"/>
    </location>
</feature>
<dbReference type="Pfam" id="PF00691">
    <property type="entry name" value="OmpA"/>
    <property type="match status" value="1"/>
</dbReference>
<evidence type="ECO:0000313" key="7">
    <source>
        <dbReference type="EMBL" id="OHX67653.1"/>
    </source>
</evidence>
<protein>
    <recommendedName>
        <fullName evidence="6">OmpA-like domain-containing protein</fullName>
    </recommendedName>
</protein>
<comment type="caution">
    <text evidence="7">The sequence shown here is derived from an EMBL/GenBank/DDBJ whole genome shotgun (WGS) entry which is preliminary data.</text>
</comment>
<evidence type="ECO:0000256" key="5">
    <source>
        <dbReference type="SAM" id="SignalP"/>
    </source>
</evidence>
<sequence>MNYPKKRLLLLLFSIFTASHLIGQTVKSSDKKALKEAERYLKLQEYHFVEDEMLEATKLSQGNALMWYYLGIATYHSPTKNKVDALPYFQKADALTPDLRQIDYWLGRNYQLIMEFDSAILYYKKAQALLEKETEESLKEDKKLAGYTEYSKEELSRYIDQCERSPAFFSKSDNKLLLNLSLANTYLPDLAPIITVDGSRLYFTSHRQDISSHHELDPYDQLPYQDVYYMDRREDGFWHSPKEFKEINTEEHDAAIALSSDGKKLFMYRSYGKSTSNPGNIYETQFENGKWSEPVAVKAPINSTAHETHMSLSRDGKVIVFVSDRADENAQGGKDLYIIRKLPNDEWAVPQNLGNVINSDLDEESPYIHPNGKTLYFSSQGHHSVGGFDVFKIDIDLMSGKLGELEQLNYPVNSPADDIFYVMSADGEESYFSSIRPEGMGGLDIYCVKNNEANQQKVVFFKLKATTEDNKNVPINLKLINIETQEVEKEINFAKIDTPVEFMMRCKGNYGMILTANDYLLKSERIDFNKYSTGTVNYEQSYTLQTFDINKSEALNNIYFKNNELDMAASAIELKLLKEFLDTHDKESIEVIGHSNYDSDKSDLVLEFESKTRSMESQEGMETKGFSDDQLVKQNIGYGTRFPIYLADDEDAWRNERMEYIVRPKGYSKNLSRAANCQHGEVDLAYHELDGSGTEGDLLDINKDILNVLLNELKNCAVLELVITADNTKEGLAEVNKIIQYMQENGVEREQLSSNLVDGVKTGVNLRYIENPNSEDGYVNYDPEHDHEEIHDDIIQPVSNEDLAFEKRIEEMTIQFPFDSKEFKGEKKVILQEILDYLEKNPNKSIKITGHTDSAGPAVYNTYLGMERAKAVGFFFKDISNPNRILVDSKGEDEPLTSNATREGRQQNRRIHFKFGRVENGQ</sequence>
<keyword evidence="5" id="KW-0732">Signal</keyword>
<reference evidence="7 8" key="1">
    <citation type="journal article" date="2012" name="Int. J. Syst. Evol. Microbiol.">
        <title>Flammeovirga pacifica sp. nov., isolated from deep-sea sediment.</title>
        <authorList>
            <person name="Xu H."/>
            <person name="Fu Y."/>
            <person name="Yang N."/>
            <person name="Ding Z."/>
            <person name="Lai Q."/>
            <person name="Zeng R."/>
        </authorList>
    </citation>
    <scope>NUCLEOTIDE SEQUENCE [LARGE SCALE GENOMIC DNA]</scope>
    <source>
        <strain evidence="8">DSM 24597 / LMG 26175 / WPAGA1</strain>
    </source>
</reference>
<evidence type="ECO:0000256" key="2">
    <source>
        <dbReference type="ARBA" id="ARBA00023136"/>
    </source>
</evidence>
<name>A0A1S1Z3B8_FLAPC</name>